<gene>
    <name evidence="1" type="ORF">MCOR_58267</name>
</gene>
<reference evidence="1 2" key="1">
    <citation type="submission" date="2020-06" db="EMBL/GenBank/DDBJ databases">
        <authorList>
            <person name="Li R."/>
            <person name="Bekaert M."/>
        </authorList>
    </citation>
    <scope>NUCLEOTIDE SEQUENCE [LARGE SCALE GENOMIC DNA]</scope>
    <source>
        <strain evidence="2">wild</strain>
    </source>
</reference>
<organism evidence="1 2">
    <name type="scientific">Mytilus coruscus</name>
    <name type="common">Sea mussel</name>
    <dbReference type="NCBI Taxonomy" id="42192"/>
    <lineage>
        <taxon>Eukaryota</taxon>
        <taxon>Metazoa</taxon>
        <taxon>Spiralia</taxon>
        <taxon>Lophotrochozoa</taxon>
        <taxon>Mollusca</taxon>
        <taxon>Bivalvia</taxon>
        <taxon>Autobranchia</taxon>
        <taxon>Pteriomorphia</taxon>
        <taxon>Mytilida</taxon>
        <taxon>Mytiloidea</taxon>
        <taxon>Mytilidae</taxon>
        <taxon>Mytilinae</taxon>
        <taxon>Mytilus</taxon>
    </lineage>
</organism>
<sequence>MRDRKENCYSSIRSPKNCKIYISNIKENFKKATLNIEDLTEWYENLIGNCTGLLKLFDGLHLRKLKPRVQELTDAGPGVGKSNRDIRFRAAEKVLIENLDFYSRRATGDCQNEVERTQSAVGKAISDDLISETCKDLARRVQNSAGPSRGFMIGLVSNTKDGMFFSDETSLKNYLDTAQTKRHMLPRYNYYKKNSDFYASHFEDGELYIEYVKFKCEEKNGTTCEYCTNGWSASPITVVPKPYPDENYKYKNYEETTMSDMNGKNANLMIFNQDAKSAHNLKMDF</sequence>
<accession>A0A6J8F538</accession>
<keyword evidence="2" id="KW-1185">Reference proteome</keyword>
<name>A0A6J8F538_MYTCO</name>
<evidence type="ECO:0000313" key="1">
    <source>
        <dbReference type="EMBL" id="CAC5426571.1"/>
    </source>
</evidence>
<protein>
    <submittedName>
        <fullName evidence="1">Uncharacterized protein</fullName>
    </submittedName>
</protein>
<dbReference type="EMBL" id="CACVKT020010437">
    <property type="protein sequence ID" value="CAC5426571.1"/>
    <property type="molecule type" value="Genomic_DNA"/>
</dbReference>
<evidence type="ECO:0000313" key="2">
    <source>
        <dbReference type="Proteomes" id="UP000507470"/>
    </source>
</evidence>
<dbReference type="AlphaFoldDB" id="A0A6J8F538"/>
<dbReference type="Proteomes" id="UP000507470">
    <property type="component" value="Unassembled WGS sequence"/>
</dbReference>
<dbReference type="OrthoDB" id="6090131at2759"/>
<proteinExistence type="predicted"/>